<organism evidence="2 3">
    <name type="scientific">Geodermatophilus dictyosporus</name>
    <dbReference type="NCBI Taxonomy" id="1523247"/>
    <lineage>
        <taxon>Bacteria</taxon>
        <taxon>Bacillati</taxon>
        <taxon>Actinomycetota</taxon>
        <taxon>Actinomycetes</taxon>
        <taxon>Geodermatophilales</taxon>
        <taxon>Geodermatophilaceae</taxon>
        <taxon>Geodermatophilus</taxon>
    </lineage>
</organism>
<sequence>MPDTAGPVPTGPTASRGDPARPPHRHRAQHRARSALLTAPPVRGSLLALGLAVVVAGAVLVGSAAGGASAPVAGATPSDPLPGASSAPSAAAPAPVADWLAAALPVGTDVAASAAVRDELAAAGVPADRLRPAEDGVPPGALLAVVGPAPGGSRVVAGFDRSGNGSTLLVVDPAPGGPTAEEFAQRQALAAALLANPTTGADGATADVLARAEVDQRLLGLLAALAAQDGVGIGGLPRLPGEEGSGTPARRAVLTRLGDAAVPADPAATRRLVSWLEAQLPPFAPDDVTVTPGGVLVSFCYVSDPDAVVTAATR</sequence>
<accession>A0A1I5KXY0</accession>
<feature type="compositionally biased region" description="Basic residues" evidence="1">
    <location>
        <begin position="22"/>
        <end position="32"/>
    </location>
</feature>
<evidence type="ECO:0000256" key="1">
    <source>
        <dbReference type="SAM" id="MobiDB-lite"/>
    </source>
</evidence>
<reference evidence="3" key="1">
    <citation type="submission" date="2016-10" db="EMBL/GenBank/DDBJ databases">
        <authorList>
            <person name="Varghese N."/>
            <person name="Submissions S."/>
        </authorList>
    </citation>
    <scope>NUCLEOTIDE SEQUENCE [LARGE SCALE GENOMIC DNA]</scope>
    <source>
        <strain evidence="3">DSM 44208</strain>
    </source>
</reference>
<evidence type="ECO:0000313" key="3">
    <source>
        <dbReference type="Proteomes" id="UP000198857"/>
    </source>
</evidence>
<protein>
    <submittedName>
        <fullName evidence="2">Uncharacterized protein</fullName>
    </submittedName>
</protein>
<keyword evidence="3" id="KW-1185">Reference proteome</keyword>
<evidence type="ECO:0000313" key="2">
    <source>
        <dbReference type="EMBL" id="SFO89321.1"/>
    </source>
</evidence>
<gene>
    <name evidence="2" type="ORF">SAMN05660464_1432</name>
</gene>
<feature type="region of interest" description="Disordered" evidence="1">
    <location>
        <begin position="1"/>
        <end position="32"/>
    </location>
</feature>
<dbReference type="EMBL" id="FOWQ01000002">
    <property type="protein sequence ID" value="SFO89321.1"/>
    <property type="molecule type" value="Genomic_DNA"/>
</dbReference>
<dbReference type="Proteomes" id="UP000198857">
    <property type="component" value="Unassembled WGS sequence"/>
</dbReference>
<name>A0A1I5KXY0_9ACTN</name>
<proteinExistence type="predicted"/>
<dbReference type="STRING" id="1523247.SAMN05660464_1432"/>
<dbReference type="AlphaFoldDB" id="A0A1I5KXY0"/>